<dbReference type="PROSITE" id="PS51421">
    <property type="entry name" value="RAS"/>
    <property type="match status" value="1"/>
</dbReference>
<dbReference type="SUPFAM" id="SSF52540">
    <property type="entry name" value="P-loop containing nucleoside triphosphate hydrolases"/>
    <property type="match status" value="1"/>
</dbReference>
<dbReference type="Gene3D" id="3.40.50.300">
    <property type="entry name" value="P-loop containing nucleotide triphosphate hydrolases"/>
    <property type="match status" value="1"/>
</dbReference>
<evidence type="ECO:0000256" key="1">
    <source>
        <dbReference type="ARBA" id="ARBA00022741"/>
    </source>
</evidence>
<dbReference type="InterPro" id="IPR001806">
    <property type="entry name" value="Small_GTPase"/>
</dbReference>
<proteinExistence type="predicted"/>
<dbReference type="PRINTS" id="PR00449">
    <property type="entry name" value="RASTRNSFRMNG"/>
</dbReference>
<feature type="non-terminal residue" evidence="2">
    <location>
        <position position="1"/>
    </location>
</feature>
<dbReference type="FunFam" id="3.40.50.300:FF:001204">
    <property type="entry name" value="Small GTP-binding protein, putative"/>
    <property type="match status" value="1"/>
</dbReference>
<keyword evidence="1" id="KW-0547">Nucleotide-binding</keyword>
<name>A0A146K657_9EUKA</name>
<dbReference type="PANTHER" id="PTHR47978">
    <property type="match status" value="1"/>
</dbReference>
<evidence type="ECO:0000313" key="2">
    <source>
        <dbReference type="EMBL" id="JAP91325.1"/>
    </source>
</evidence>
<dbReference type="InterPro" id="IPR005225">
    <property type="entry name" value="Small_GTP-bd"/>
</dbReference>
<dbReference type="EMBL" id="GDID01005281">
    <property type="protein sequence ID" value="JAP91325.1"/>
    <property type="molecule type" value="Transcribed_RNA"/>
</dbReference>
<dbReference type="SMART" id="SM00175">
    <property type="entry name" value="RAB"/>
    <property type="match status" value="1"/>
</dbReference>
<dbReference type="GO" id="GO:0003924">
    <property type="term" value="F:GTPase activity"/>
    <property type="evidence" value="ECO:0007669"/>
    <property type="project" value="InterPro"/>
</dbReference>
<dbReference type="SMART" id="SM00176">
    <property type="entry name" value="RAN"/>
    <property type="match status" value="1"/>
</dbReference>
<sequence length="188" mass="21167">GKVVIAGAASSGKTCIIHRYIENKFSTTQATLTADFFRKEFVIDGKTVGLSIWDTAGQEKFSSVSPVYFRGAQFALIVFDVSSEQSFDSAMFWTRQVRLKSQVKTTVYLVANKCDLMQKVDKDQVKDFANENQMKFFEVSAKEGTGIQELFESIGREYVAQSQHEQELPAASQEIKRIEKTKKEEGCC</sequence>
<dbReference type="SMART" id="SM00174">
    <property type="entry name" value="RHO"/>
    <property type="match status" value="1"/>
</dbReference>
<dbReference type="GO" id="GO:0005525">
    <property type="term" value="F:GTP binding"/>
    <property type="evidence" value="ECO:0007669"/>
    <property type="project" value="InterPro"/>
</dbReference>
<reference evidence="2" key="1">
    <citation type="submission" date="2015-07" db="EMBL/GenBank/DDBJ databases">
        <title>Adaptation to a free-living lifestyle via gene acquisitions in the diplomonad Trepomonas sp. PC1.</title>
        <authorList>
            <person name="Xu F."/>
            <person name="Jerlstrom-Hultqvist J."/>
            <person name="Kolisko M."/>
            <person name="Simpson A.G.B."/>
            <person name="Roger A.J."/>
            <person name="Svard S.G."/>
            <person name="Andersson J.O."/>
        </authorList>
    </citation>
    <scope>NUCLEOTIDE SEQUENCE</scope>
    <source>
        <strain evidence="2">PC1</strain>
    </source>
</reference>
<organism evidence="2">
    <name type="scientific">Trepomonas sp. PC1</name>
    <dbReference type="NCBI Taxonomy" id="1076344"/>
    <lineage>
        <taxon>Eukaryota</taxon>
        <taxon>Metamonada</taxon>
        <taxon>Diplomonadida</taxon>
        <taxon>Hexamitidae</taxon>
        <taxon>Hexamitinae</taxon>
        <taxon>Trepomonas</taxon>
    </lineage>
</organism>
<dbReference type="NCBIfam" id="TIGR00231">
    <property type="entry name" value="small_GTP"/>
    <property type="match status" value="1"/>
</dbReference>
<dbReference type="PROSITE" id="PS51419">
    <property type="entry name" value="RAB"/>
    <property type="match status" value="1"/>
</dbReference>
<dbReference type="SMART" id="SM00173">
    <property type="entry name" value="RAS"/>
    <property type="match status" value="1"/>
</dbReference>
<dbReference type="CDD" id="cd00154">
    <property type="entry name" value="Rab"/>
    <property type="match status" value="1"/>
</dbReference>
<accession>A0A146K657</accession>
<protein>
    <submittedName>
        <fullName evidence="2">Rab-like protein</fullName>
    </submittedName>
</protein>
<dbReference type="InterPro" id="IPR027417">
    <property type="entry name" value="P-loop_NTPase"/>
</dbReference>
<dbReference type="Pfam" id="PF00071">
    <property type="entry name" value="Ras"/>
    <property type="match status" value="1"/>
</dbReference>
<dbReference type="AlphaFoldDB" id="A0A146K657"/>
<gene>
    <name evidence="2" type="ORF">TPC1_17097</name>
</gene>